<accession>A0A2G5NT80</accession>
<evidence type="ECO:0000259" key="8">
    <source>
        <dbReference type="Pfam" id="PF13742"/>
    </source>
</evidence>
<dbReference type="GO" id="GO:0009318">
    <property type="term" value="C:exodeoxyribonuclease VII complex"/>
    <property type="evidence" value="ECO:0007669"/>
    <property type="project" value="UniProtKB-UniRule"/>
</dbReference>
<dbReference type="GO" id="GO:0006308">
    <property type="term" value="P:DNA catabolic process"/>
    <property type="evidence" value="ECO:0007669"/>
    <property type="project" value="UniProtKB-UniRule"/>
</dbReference>
<gene>
    <name evidence="5" type="primary">xseA</name>
    <name evidence="9" type="ORF">BFS35_001835</name>
</gene>
<name>A0A2G5NT80_9STAP</name>
<dbReference type="InterPro" id="IPR025824">
    <property type="entry name" value="OB-fold_nuc-bd_dom"/>
</dbReference>
<reference evidence="9 10" key="1">
    <citation type="journal article" date="2018" name="Front. Microbiol.">
        <title>Description and Comparative Genomics of Macrococcus caseolyticus subsp. hominis subsp. nov., Macrococcus goetzii sp. nov., Macrococcus epidermidis sp. nov., and Macrococcus bohemicus sp. nov., Novel Macrococci From Human Clinical Material With Virulence Potential and Suspected Uptake of Foreign DNA by Natural Transformation.</title>
        <authorList>
            <person name="Maslanova I."/>
            <person name="Wertheimer Z."/>
            <person name="Sedlacek I."/>
            <person name="Svec P."/>
            <person name="Indrakova A."/>
            <person name="Kovarovic V."/>
            <person name="Schumann P."/>
            <person name="Sproer C."/>
            <person name="Kralova S."/>
            <person name="Sedo O."/>
            <person name="Kristofova L."/>
            <person name="Vrbovska V."/>
            <person name="Fuzik T."/>
            <person name="Petras P."/>
            <person name="Zdrahal Z."/>
            <person name="Ruzickova V."/>
            <person name="Doskar J."/>
            <person name="Pantucek R."/>
        </authorList>
    </citation>
    <scope>NUCLEOTIDE SEQUENCE [LARGE SCALE GENOMIC DNA]</scope>
    <source>
        <strain evidence="9 10">CCM 4927</strain>
    </source>
</reference>
<comment type="similarity">
    <text evidence="5 6">Belongs to the XseA family.</text>
</comment>
<dbReference type="InterPro" id="IPR003753">
    <property type="entry name" value="Exonuc_VII_L"/>
</dbReference>
<dbReference type="Pfam" id="PF02601">
    <property type="entry name" value="Exonuc_VII_L"/>
    <property type="match status" value="1"/>
</dbReference>
<feature type="domain" description="OB-fold nucleic acid binding" evidence="8">
    <location>
        <begin position="5"/>
        <end position="99"/>
    </location>
</feature>
<evidence type="ECO:0000259" key="7">
    <source>
        <dbReference type="Pfam" id="PF02601"/>
    </source>
</evidence>
<organism evidence="9 10">
    <name type="scientific">Macrococcoides goetzii</name>
    <dbReference type="NCBI Taxonomy" id="1891097"/>
    <lineage>
        <taxon>Bacteria</taxon>
        <taxon>Bacillati</taxon>
        <taxon>Bacillota</taxon>
        <taxon>Bacilli</taxon>
        <taxon>Bacillales</taxon>
        <taxon>Staphylococcaceae</taxon>
        <taxon>Macrococcoides</taxon>
    </lineage>
</organism>
<keyword evidence="3 5" id="KW-0378">Hydrolase</keyword>
<dbReference type="EMBL" id="MJBI02000001">
    <property type="protein sequence ID" value="RAI82449.1"/>
    <property type="molecule type" value="Genomic_DNA"/>
</dbReference>
<keyword evidence="1 5" id="KW-0963">Cytoplasm</keyword>
<dbReference type="Proteomes" id="UP000229523">
    <property type="component" value="Unassembled WGS sequence"/>
</dbReference>
<dbReference type="CDD" id="cd04489">
    <property type="entry name" value="ExoVII_LU_OBF"/>
    <property type="match status" value="1"/>
</dbReference>
<protein>
    <recommendedName>
        <fullName evidence="5">Exodeoxyribonuclease 7 large subunit</fullName>
        <ecNumber evidence="5">3.1.11.6</ecNumber>
    </recommendedName>
    <alternativeName>
        <fullName evidence="5">Exodeoxyribonuclease VII large subunit</fullName>
        <shortName evidence="5">Exonuclease VII large subunit</shortName>
    </alternativeName>
</protein>
<evidence type="ECO:0000256" key="4">
    <source>
        <dbReference type="ARBA" id="ARBA00022839"/>
    </source>
</evidence>
<dbReference type="PANTHER" id="PTHR30008:SF0">
    <property type="entry name" value="EXODEOXYRIBONUCLEASE 7 LARGE SUBUNIT"/>
    <property type="match status" value="1"/>
</dbReference>
<evidence type="ECO:0000256" key="1">
    <source>
        <dbReference type="ARBA" id="ARBA00022490"/>
    </source>
</evidence>
<dbReference type="NCBIfam" id="TIGR00237">
    <property type="entry name" value="xseA"/>
    <property type="match status" value="1"/>
</dbReference>
<dbReference type="SUPFAM" id="SSF50249">
    <property type="entry name" value="Nucleic acid-binding proteins"/>
    <property type="match status" value="1"/>
</dbReference>
<comment type="subunit">
    <text evidence="5">Heterooligomer composed of large and small subunits.</text>
</comment>
<comment type="caution">
    <text evidence="9">The sequence shown here is derived from an EMBL/GenBank/DDBJ whole genome shotgun (WGS) entry which is preliminary data.</text>
</comment>
<dbReference type="GO" id="GO:0005737">
    <property type="term" value="C:cytoplasm"/>
    <property type="evidence" value="ECO:0007669"/>
    <property type="project" value="UniProtKB-SubCell"/>
</dbReference>
<dbReference type="HAMAP" id="MF_00378">
    <property type="entry name" value="Exonuc_7_L"/>
    <property type="match status" value="1"/>
</dbReference>
<comment type="subcellular location">
    <subcellularLocation>
        <location evidence="5 6">Cytoplasm</location>
    </subcellularLocation>
</comment>
<keyword evidence="2 5" id="KW-0540">Nuclease</keyword>
<evidence type="ECO:0000256" key="2">
    <source>
        <dbReference type="ARBA" id="ARBA00022722"/>
    </source>
</evidence>
<sequence length="441" mass="50375">MEKYLTVSALSKYIKVKFDRDPYLQEVYIKGELSNYKRHSSGHHYFALKDNGAIIQCMMFSRDASKLSFTPKEGDSVLITGRVSSYEARGNYQLYVNTMTLDGIGLLYEKFEQLKKEFQEKGYFNREHKQALPKYPKHIAVLTASTGAAVQDIRTTLNNRYPLAEVTYISTLVQGAGAKEDIVKNIEQADAIDADVIILGRGGGSIEDLWAFNESIVVEAIYNARTPIISAVGHETDTTLSDFVADLRAPTPTGAAVLATPDVRELDAQIKKAREFMNHKINNILRHRMQHLNQLENYYIFKNPYMLVEQKVQRIDEIQNNMKYMMNTMLQQEKHRTSTLTQFITPKTLQDKVSQLQKDIENKQHQINRTIQYMMSLKQSAFQSRLALLSSLSPTETLLRGYSITRHNDFIVRSVDDVNIGDVLEVEIKDGKVISEIIEKK</sequence>
<dbReference type="InterPro" id="IPR012340">
    <property type="entry name" value="NA-bd_OB-fold"/>
</dbReference>
<evidence type="ECO:0000256" key="6">
    <source>
        <dbReference type="RuleBase" id="RU004355"/>
    </source>
</evidence>
<comment type="catalytic activity">
    <reaction evidence="5 6">
        <text>Exonucleolytic cleavage in either 5'- to 3'- or 3'- to 5'-direction to yield nucleoside 5'-phosphates.</text>
        <dbReference type="EC" id="3.1.11.6"/>
    </reaction>
</comment>
<evidence type="ECO:0000256" key="3">
    <source>
        <dbReference type="ARBA" id="ARBA00022801"/>
    </source>
</evidence>
<dbReference type="InterPro" id="IPR020579">
    <property type="entry name" value="Exonuc_VII_lsu_C"/>
</dbReference>
<dbReference type="GO" id="GO:0003676">
    <property type="term" value="F:nucleic acid binding"/>
    <property type="evidence" value="ECO:0007669"/>
    <property type="project" value="InterPro"/>
</dbReference>
<dbReference type="PANTHER" id="PTHR30008">
    <property type="entry name" value="EXODEOXYRIBONUCLEASE 7 LARGE SUBUNIT"/>
    <property type="match status" value="1"/>
</dbReference>
<dbReference type="EC" id="3.1.11.6" evidence="5"/>
<comment type="function">
    <text evidence="5">Bidirectionally degrades single-stranded DNA into large acid-insoluble oligonucleotides, which are then degraded further into small acid-soluble oligonucleotides.</text>
</comment>
<evidence type="ECO:0000313" key="9">
    <source>
        <dbReference type="EMBL" id="RAI82449.1"/>
    </source>
</evidence>
<keyword evidence="10" id="KW-1185">Reference proteome</keyword>
<dbReference type="Pfam" id="PF13742">
    <property type="entry name" value="tRNA_anti_2"/>
    <property type="match status" value="1"/>
</dbReference>
<proteinExistence type="inferred from homology"/>
<keyword evidence="4 5" id="KW-0269">Exonuclease</keyword>
<dbReference type="GO" id="GO:0008855">
    <property type="term" value="F:exodeoxyribonuclease VII activity"/>
    <property type="evidence" value="ECO:0007669"/>
    <property type="project" value="UniProtKB-UniRule"/>
</dbReference>
<evidence type="ECO:0000313" key="10">
    <source>
        <dbReference type="Proteomes" id="UP000229523"/>
    </source>
</evidence>
<evidence type="ECO:0000256" key="5">
    <source>
        <dbReference type="HAMAP-Rule" id="MF_00378"/>
    </source>
</evidence>
<feature type="domain" description="Exonuclease VII large subunit C-terminal" evidence="7">
    <location>
        <begin position="123"/>
        <end position="434"/>
    </location>
</feature>
<dbReference type="RefSeq" id="WP_099578407.1">
    <property type="nucleotide sequence ID" value="NZ_MJBI02000001.1"/>
</dbReference>
<dbReference type="AlphaFoldDB" id="A0A2G5NT80"/>